<dbReference type="EMBL" id="NBTZ01000164">
    <property type="protein sequence ID" value="OTP66062.1"/>
    <property type="molecule type" value="Genomic_DNA"/>
</dbReference>
<evidence type="ECO:0000313" key="3">
    <source>
        <dbReference type="Proteomes" id="UP000195221"/>
    </source>
</evidence>
<keyword evidence="1" id="KW-0812">Transmembrane</keyword>
<accession>A0A242M4N5</accession>
<comment type="caution">
    <text evidence="2">The sequence shown here is derived from an EMBL/GenBank/DDBJ whole genome shotgun (WGS) entry which is preliminary data.</text>
</comment>
<protein>
    <submittedName>
        <fullName evidence="2">Integral membrane protein</fullName>
    </submittedName>
</protein>
<keyword evidence="1" id="KW-0472">Membrane</keyword>
<reference evidence="2 3" key="1">
    <citation type="submission" date="2017-03" db="EMBL/GenBank/DDBJ databases">
        <title>Genome analysis of strain PAMC 26577.</title>
        <authorList>
            <person name="Oh H.-M."/>
            <person name="Yang J.-A."/>
        </authorList>
    </citation>
    <scope>NUCLEOTIDE SEQUENCE [LARGE SCALE GENOMIC DNA]</scope>
    <source>
        <strain evidence="2 3">PAMC 26577</strain>
    </source>
</reference>
<organism evidence="2 3">
    <name type="scientific">Caballeronia sordidicola</name>
    <name type="common">Burkholderia sordidicola</name>
    <dbReference type="NCBI Taxonomy" id="196367"/>
    <lineage>
        <taxon>Bacteria</taxon>
        <taxon>Pseudomonadati</taxon>
        <taxon>Pseudomonadota</taxon>
        <taxon>Betaproteobacteria</taxon>
        <taxon>Burkholderiales</taxon>
        <taxon>Burkholderiaceae</taxon>
        <taxon>Caballeronia</taxon>
    </lineage>
</organism>
<feature type="transmembrane region" description="Helical" evidence="1">
    <location>
        <begin position="252"/>
        <end position="274"/>
    </location>
</feature>
<feature type="transmembrane region" description="Helical" evidence="1">
    <location>
        <begin position="126"/>
        <end position="143"/>
    </location>
</feature>
<gene>
    <name evidence="2" type="ORF">PAMC26577_38160</name>
</gene>
<feature type="transmembrane region" description="Helical" evidence="1">
    <location>
        <begin position="333"/>
        <end position="356"/>
    </location>
</feature>
<dbReference type="RefSeq" id="WP_075359195.1">
    <property type="nucleotide sequence ID" value="NZ_MSRG01000061.1"/>
</dbReference>
<proteinExistence type="predicted"/>
<dbReference type="Proteomes" id="UP000195221">
    <property type="component" value="Unassembled WGS sequence"/>
</dbReference>
<dbReference type="AlphaFoldDB" id="A0A242M4N5"/>
<feature type="transmembrane region" description="Helical" evidence="1">
    <location>
        <begin position="400"/>
        <end position="420"/>
    </location>
</feature>
<keyword evidence="1" id="KW-1133">Transmembrane helix</keyword>
<evidence type="ECO:0000313" key="2">
    <source>
        <dbReference type="EMBL" id="OTP66062.1"/>
    </source>
</evidence>
<feature type="transmembrane region" description="Helical" evidence="1">
    <location>
        <begin position="209"/>
        <end position="240"/>
    </location>
</feature>
<feature type="transmembrane region" description="Helical" evidence="1">
    <location>
        <begin position="30"/>
        <end position="51"/>
    </location>
</feature>
<name>A0A242M4N5_CABSO</name>
<sequence>MGFEAQRDIVATRDDNGQGLLQYAISDWKWLFIGAVFSFEFASVLLMGWPAGLMPSIKLPYVFGGDALLSQWEAKRAIEGWFFNNPRSGFPFGSALYDYPNSDAGSFLIYKILGNLTHSVFSAVDLYFLLSFPVIFTVSFVVIRSFGIRKIHSTMAAALFTFVPFHSTRLFYGHDLYTWYFGIPLFFHYGKNLFLNGKTHWGLQRPVRLLTFAAVIAALTSFGVYYAFFGAILLMVCGVAGSARADRLQPTVNALLVCAALMVGVLANMVPNIIYHAKHGVNPEVAARVPMESELYALKMVHLLLPQPDHRITALATFTKSYDVSFPLTNTTAALGLVGTIGFLTALITVGAALTGRKVEPRLAMASLVVLALLLASAVGGFNVVFALLVTPMIRAWDRVSIFIGFGSILIFALLVNGCGRINRSARVASLVATVATVIGLLDQTPTSYAATVAYGQASAATDCQFIQQIESSLPPGAAIYQLPYIAFPESAPIAQMSVYQPLTGFIISDNLRWNSGAMQGRQGDLFYRALSKKSIPEQIAQIKKLGFSGIYVDRRGFSDQGAEIIGKLKMALDESQILERSDGMVLFFKLPQ</sequence>
<feature type="transmembrane region" description="Helical" evidence="1">
    <location>
        <begin position="368"/>
        <end position="394"/>
    </location>
</feature>
<evidence type="ECO:0000256" key="1">
    <source>
        <dbReference type="SAM" id="Phobius"/>
    </source>
</evidence>